<dbReference type="EMBL" id="BSXT01002504">
    <property type="protein sequence ID" value="GMF49231.1"/>
    <property type="molecule type" value="Genomic_DNA"/>
</dbReference>
<gene>
    <name evidence="2" type="ORF">Pfra01_001936900</name>
</gene>
<name>A0A9W7CZK8_9STRA</name>
<evidence type="ECO:0000256" key="1">
    <source>
        <dbReference type="SAM" id="MobiDB-lite"/>
    </source>
</evidence>
<dbReference type="AlphaFoldDB" id="A0A9W7CZK8"/>
<proteinExistence type="predicted"/>
<organism evidence="2 3">
    <name type="scientific">Phytophthora fragariaefolia</name>
    <dbReference type="NCBI Taxonomy" id="1490495"/>
    <lineage>
        <taxon>Eukaryota</taxon>
        <taxon>Sar</taxon>
        <taxon>Stramenopiles</taxon>
        <taxon>Oomycota</taxon>
        <taxon>Peronosporomycetes</taxon>
        <taxon>Peronosporales</taxon>
        <taxon>Peronosporaceae</taxon>
        <taxon>Phytophthora</taxon>
    </lineage>
</organism>
<keyword evidence="3" id="KW-1185">Reference proteome</keyword>
<sequence length="114" mass="13137">MIPITRSDCSIVTKRKGNDEHLSTSTMGKRREWSESDTIQLCRSWLEISEDAVQGEGQKSKTYSSRLYNHWQQICLETMSAADEHSEIAVIHRWKKMQPQGSGQAGEVVSRRRR</sequence>
<dbReference type="OrthoDB" id="125046at2759"/>
<dbReference type="Proteomes" id="UP001165121">
    <property type="component" value="Unassembled WGS sequence"/>
</dbReference>
<reference evidence="2" key="1">
    <citation type="submission" date="2023-04" db="EMBL/GenBank/DDBJ databases">
        <title>Phytophthora fragariaefolia NBRC 109709.</title>
        <authorList>
            <person name="Ichikawa N."/>
            <person name="Sato H."/>
            <person name="Tonouchi N."/>
        </authorList>
    </citation>
    <scope>NUCLEOTIDE SEQUENCE</scope>
    <source>
        <strain evidence="2">NBRC 109709</strain>
    </source>
</reference>
<protein>
    <submittedName>
        <fullName evidence="2">Unnamed protein product</fullName>
    </submittedName>
</protein>
<comment type="caution">
    <text evidence="2">The sequence shown here is derived from an EMBL/GenBank/DDBJ whole genome shotgun (WGS) entry which is preliminary data.</text>
</comment>
<accession>A0A9W7CZK8</accession>
<evidence type="ECO:0000313" key="3">
    <source>
        <dbReference type="Proteomes" id="UP001165121"/>
    </source>
</evidence>
<evidence type="ECO:0000313" key="2">
    <source>
        <dbReference type="EMBL" id="GMF49231.1"/>
    </source>
</evidence>
<feature type="region of interest" description="Disordered" evidence="1">
    <location>
        <begin position="95"/>
        <end position="114"/>
    </location>
</feature>